<dbReference type="GO" id="GO:0004807">
    <property type="term" value="F:triose-phosphate isomerase activity"/>
    <property type="evidence" value="ECO:0007669"/>
    <property type="project" value="UniProtKB-UniRule"/>
</dbReference>
<evidence type="ECO:0000256" key="6">
    <source>
        <dbReference type="ARBA" id="ARBA00019397"/>
    </source>
</evidence>
<dbReference type="InterPro" id="IPR013785">
    <property type="entry name" value="Aldolase_TIM"/>
</dbReference>
<evidence type="ECO:0000256" key="10">
    <source>
        <dbReference type="ARBA" id="ARBA00023235"/>
    </source>
</evidence>
<evidence type="ECO:0000256" key="7">
    <source>
        <dbReference type="ARBA" id="ARBA00022432"/>
    </source>
</evidence>
<dbReference type="GO" id="GO:0005829">
    <property type="term" value="C:cytosol"/>
    <property type="evidence" value="ECO:0007669"/>
    <property type="project" value="TreeGrafter"/>
</dbReference>
<dbReference type="InterPro" id="IPR020861">
    <property type="entry name" value="Triosephosphate_isomerase_AS"/>
</dbReference>
<keyword evidence="9 12" id="KW-0324">Glycolysis</keyword>
<comment type="catalytic activity">
    <reaction evidence="1 12 13">
        <text>D-glyceraldehyde 3-phosphate = dihydroxyacetone phosphate</text>
        <dbReference type="Rhea" id="RHEA:18585"/>
        <dbReference type="ChEBI" id="CHEBI:57642"/>
        <dbReference type="ChEBI" id="CHEBI:59776"/>
        <dbReference type="EC" id="5.3.1.1"/>
    </reaction>
</comment>
<feature type="active site" description="Proton acceptor" evidence="12">
    <location>
        <position position="181"/>
    </location>
</feature>
<organism evidence="14 15">
    <name type="scientific">Actinoallomurus iriomotensis</name>
    <dbReference type="NCBI Taxonomy" id="478107"/>
    <lineage>
        <taxon>Bacteria</taxon>
        <taxon>Bacillati</taxon>
        <taxon>Actinomycetota</taxon>
        <taxon>Actinomycetes</taxon>
        <taxon>Streptosporangiales</taxon>
        <taxon>Thermomonosporaceae</taxon>
        <taxon>Actinoallomurus</taxon>
    </lineage>
</organism>
<dbReference type="PANTHER" id="PTHR21139">
    <property type="entry name" value="TRIOSEPHOSPHATE ISOMERASE"/>
    <property type="match status" value="1"/>
</dbReference>
<dbReference type="GO" id="GO:0006094">
    <property type="term" value="P:gluconeogenesis"/>
    <property type="evidence" value="ECO:0007669"/>
    <property type="project" value="UniProtKB-UniRule"/>
</dbReference>
<feature type="binding site" evidence="12">
    <location>
        <position position="227"/>
    </location>
    <ligand>
        <name>substrate</name>
    </ligand>
</feature>
<evidence type="ECO:0000256" key="4">
    <source>
        <dbReference type="ARBA" id="ARBA00011738"/>
    </source>
</evidence>
<comment type="similarity">
    <text evidence="3 12 13">Belongs to the triosephosphate isomerase family.</text>
</comment>
<proteinExistence type="inferred from homology"/>
<keyword evidence="7 12" id="KW-0312">Gluconeogenesis</keyword>
<dbReference type="Proteomes" id="UP001165074">
    <property type="component" value="Unassembled WGS sequence"/>
</dbReference>
<evidence type="ECO:0000256" key="3">
    <source>
        <dbReference type="ARBA" id="ARBA00007422"/>
    </source>
</evidence>
<dbReference type="SUPFAM" id="SSF51351">
    <property type="entry name" value="Triosephosphate isomerase (TIM)"/>
    <property type="match status" value="1"/>
</dbReference>
<comment type="pathway">
    <text evidence="12 13">Carbohydrate degradation; glycolysis; D-glyceraldehyde 3-phosphate from glycerone phosphate: step 1/1.</text>
</comment>
<dbReference type="NCBIfam" id="TIGR00419">
    <property type="entry name" value="tim"/>
    <property type="match status" value="1"/>
</dbReference>
<dbReference type="PROSITE" id="PS00171">
    <property type="entry name" value="TIM_1"/>
    <property type="match status" value="1"/>
</dbReference>
<dbReference type="InterPro" id="IPR035990">
    <property type="entry name" value="TIM_sf"/>
</dbReference>
<evidence type="ECO:0000256" key="13">
    <source>
        <dbReference type="RuleBase" id="RU363013"/>
    </source>
</evidence>
<dbReference type="FunFam" id="3.20.20.70:FF:000020">
    <property type="entry name" value="Triosephosphate isomerase"/>
    <property type="match status" value="1"/>
</dbReference>
<dbReference type="Gene3D" id="3.20.20.70">
    <property type="entry name" value="Aldolase class I"/>
    <property type="match status" value="1"/>
</dbReference>
<protein>
    <recommendedName>
        <fullName evidence="6 12">Triosephosphate isomerase</fullName>
        <shortName evidence="12">TIM</shortName>
        <shortName evidence="12">TPI</shortName>
        <ecNumber evidence="5 12">5.3.1.1</ecNumber>
    </recommendedName>
    <alternativeName>
        <fullName evidence="12">Triose-phosphate isomerase</fullName>
    </alternativeName>
</protein>
<keyword evidence="15" id="KW-1185">Reference proteome</keyword>
<dbReference type="GO" id="GO:0006096">
    <property type="term" value="P:glycolytic process"/>
    <property type="evidence" value="ECO:0007669"/>
    <property type="project" value="UniProtKB-UniRule"/>
</dbReference>
<comment type="function">
    <text evidence="11 12">Involved in the gluconeogenesis. Catalyzes stereospecifically the conversion of dihydroxyacetone phosphate (DHAP) to D-glyceraldehyde-3-phosphate (G3P).</text>
</comment>
<dbReference type="EC" id="5.3.1.1" evidence="5 12"/>
<dbReference type="RefSeq" id="WP_285584089.1">
    <property type="nucleotide sequence ID" value="NZ_BSTK01000025.1"/>
</dbReference>
<feature type="binding site" evidence="12">
    <location>
        <begin position="19"/>
        <end position="21"/>
    </location>
    <ligand>
        <name>substrate</name>
    </ligand>
</feature>
<evidence type="ECO:0000256" key="1">
    <source>
        <dbReference type="ARBA" id="ARBA00000474"/>
    </source>
</evidence>
<evidence type="ECO:0000256" key="9">
    <source>
        <dbReference type="ARBA" id="ARBA00023152"/>
    </source>
</evidence>
<evidence type="ECO:0000256" key="12">
    <source>
        <dbReference type="HAMAP-Rule" id="MF_00147"/>
    </source>
</evidence>
<comment type="subunit">
    <text evidence="4 12 13">Homodimer.</text>
</comment>
<feature type="active site" description="Electrophile" evidence="12">
    <location>
        <position position="109"/>
    </location>
</feature>
<evidence type="ECO:0000256" key="2">
    <source>
        <dbReference type="ARBA" id="ARBA00004742"/>
    </source>
</evidence>
<keyword evidence="10 12" id="KW-0413">Isomerase</keyword>
<dbReference type="CDD" id="cd00311">
    <property type="entry name" value="TIM"/>
    <property type="match status" value="1"/>
</dbReference>
<keyword evidence="8 12" id="KW-0963">Cytoplasm</keyword>
<comment type="pathway">
    <text evidence="2 12 13">Carbohydrate biosynthesis; gluconeogenesis.</text>
</comment>
<accession>A0A9W6SFU6</accession>
<dbReference type="EMBL" id="BSTK01000025">
    <property type="protein sequence ID" value="GLY92102.1"/>
    <property type="molecule type" value="Genomic_DNA"/>
</dbReference>
<evidence type="ECO:0000256" key="11">
    <source>
        <dbReference type="ARBA" id="ARBA00055680"/>
    </source>
</evidence>
<evidence type="ECO:0000256" key="5">
    <source>
        <dbReference type="ARBA" id="ARBA00011940"/>
    </source>
</evidence>
<comment type="subcellular location">
    <subcellularLocation>
        <location evidence="12 13">Cytoplasm</location>
    </subcellularLocation>
</comment>
<evidence type="ECO:0000313" key="14">
    <source>
        <dbReference type="EMBL" id="GLY92102.1"/>
    </source>
</evidence>
<reference evidence="14" key="1">
    <citation type="submission" date="2023-03" db="EMBL/GenBank/DDBJ databases">
        <title>Actinoallomurus iriomotensis NBRC 103684.</title>
        <authorList>
            <person name="Ichikawa N."/>
            <person name="Sato H."/>
            <person name="Tonouchi N."/>
        </authorList>
    </citation>
    <scope>NUCLEOTIDE SEQUENCE</scope>
    <source>
        <strain evidence="14">NBRC 103684</strain>
    </source>
</reference>
<comment type="caution">
    <text evidence="14">The sequence shown here is derived from an EMBL/GenBank/DDBJ whole genome shotgun (WGS) entry which is preliminary data.</text>
</comment>
<name>A0A9W6SFU6_9ACTN</name>
<dbReference type="GO" id="GO:0019563">
    <property type="term" value="P:glycerol catabolic process"/>
    <property type="evidence" value="ECO:0007669"/>
    <property type="project" value="TreeGrafter"/>
</dbReference>
<dbReference type="InterPro" id="IPR000652">
    <property type="entry name" value="Triosephosphate_isomerase"/>
</dbReference>
<sequence>MAPKSAAGEGGRKPLIAGNWKMNLNHLEAIAHVQKLAFGLKEADYEAADVVVLPPFTDIRSVQTLVDADRLVLKYGAQDISAHEKGAYTGEVSAAMLAKLGCTYVLAGHSERREYHHEDDALVNAKVKAAFKHELTPILCVGEGLEIRQAGEHLSHTLGQLDGALEKVPAEQARQIVIAYEPVWAIGTGEVATPDDAQEVCGAIRTRLAELYSGDLADQVRVLYGGSVKGDNIGGIMAQADIDGALVGGASLDAGEFIKICRFRERLA</sequence>
<feature type="binding site" evidence="12">
    <location>
        <begin position="248"/>
        <end position="249"/>
    </location>
    <ligand>
        <name>substrate</name>
    </ligand>
</feature>
<gene>
    <name evidence="12 14" type="primary">tpiA</name>
    <name evidence="14" type="ORF">Airi02_100300</name>
</gene>
<dbReference type="AlphaFoldDB" id="A0A9W6SFU6"/>
<dbReference type="PANTHER" id="PTHR21139:SF42">
    <property type="entry name" value="TRIOSEPHOSPHATE ISOMERASE"/>
    <property type="match status" value="1"/>
</dbReference>
<dbReference type="HAMAP" id="MF_00147_B">
    <property type="entry name" value="TIM_B"/>
    <property type="match status" value="1"/>
</dbReference>
<dbReference type="GO" id="GO:0046166">
    <property type="term" value="P:glyceraldehyde-3-phosphate biosynthetic process"/>
    <property type="evidence" value="ECO:0007669"/>
    <property type="project" value="TreeGrafter"/>
</dbReference>
<dbReference type="Pfam" id="PF00121">
    <property type="entry name" value="TIM"/>
    <property type="match status" value="1"/>
</dbReference>
<dbReference type="PROSITE" id="PS51440">
    <property type="entry name" value="TIM_2"/>
    <property type="match status" value="1"/>
</dbReference>
<evidence type="ECO:0000256" key="8">
    <source>
        <dbReference type="ARBA" id="ARBA00022490"/>
    </source>
</evidence>
<dbReference type="InterPro" id="IPR022896">
    <property type="entry name" value="TrioseP_Isoase_bac/euk"/>
</dbReference>
<feature type="binding site" evidence="12">
    <location>
        <position position="187"/>
    </location>
    <ligand>
        <name>substrate</name>
    </ligand>
</feature>
<evidence type="ECO:0000313" key="15">
    <source>
        <dbReference type="Proteomes" id="UP001165074"/>
    </source>
</evidence>